<dbReference type="PANTHER" id="PTHR36062:SF1">
    <property type="entry name" value="OS01G0687300 PROTEIN"/>
    <property type="match status" value="1"/>
</dbReference>
<protein>
    <submittedName>
        <fullName evidence="2">Uncharacterized protein</fullName>
    </submittedName>
</protein>
<feature type="region of interest" description="Disordered" evidence="1">
    <location>
        <begin position="617"/>
        <end position="657"/>
    </location>
</feature>
<evidence type="ECO:0000313" key="3">
    <source>
        <dbReference type="Proteomes" id="UP001314170"/>
    </source>
</evidence>
<feature type="region of interest" description="Disordered" evidence="1">
    <location>
        <begin position="405"/>
        <end position="461"/>
    </location>
</feature>
<name>A0AAV1R9N0_9ROSI</name>
<comment type="caution">
    <text evidence="2">The sequence shown here is derived from an EMBL/GenBank/DDBJ whole genome shotgun (WGS) entry which is preliminary data.</text>
</comment>
<dbReference type="PANTHER" id="PTHR36062">
    <property type="entry name" value="OS01G0687300 PROTEIN"/>
    <property type="match status" value="1"/>
</dbReference>
<sequence>MSGHMVQSYQDRDEIPDKSMKQYQSIWMSHWTHASCRKVNEVPNRLGDESGEVSNGNKHHQLLSGMERETGGSKFVTGLGEVKKGKGINFMKDNHIMSSKKFRNEILEGQSSFQMFKPSQDRESVLSLKNVGSSSNCEGVLKSQICTNSGYDVSLGRTEDHLSSMPGQALPEMEFQKRKSQFQAEDINLAPEQQFKSNSLLERSNMVVLTPIGDDFVRLTPDIVPYEFEGGRTPIQSFFSRLDHINEPGSTSLVHEKKTKKNAGILICDPSTSNNQPRDLFGKSFQILPNRSDFELFPRQISPRDYSKLEKLYHGSYALPRQPSAHDVETTRICTTIDSIEEFSRGPPEYTQTTHRFFIAKKTDLNLPDGAQMFKESAISTEFKGKMVTELLTLAPDFGFHGKQGAKLQHLDSSTESEGKENSKNVKTTAVVEEKDSSAEGKENTGNVKTSAINEENDSSAETDTMDMDAFCENHLSGVASLQAYKDINEGQKSPASHAGMPSVRQETKGRQMNTELPDMNQELPVLPGAARSPDDMETSTSRTQSLDAECFLPHADHLTNSKSSYCPDVPSSLDPCSRWVKRLKPSASDPFGYGTKSSKVEEASCHRKFNKLFNKMPRYSKTSSEPKKSKSCHREQMVTDQTSELPRKAESYSTESARKRSSEAVLDFQKKHFPSVAAMALMGKAMNGFRSCEFRKRGSSVVWNTKGFRDKLESLVINPPSDQRTGDGVELLLHIANLKELGHSRACPHIDTPYIMLEKESRIMRLDFPMAGYGGNGLELSRHALD</sequence>
<dbReference type="GO" id="GO:0010099">
    <property type="term" value="P:regulation of photomorphogenesis"/>
    <property type="evidence" value="ECO:0007669"/>
    <property type="project" value="InterPro"/>
</dbReference>
<feature type="compositionally biased region" description="Basic and acidic residues" evidence="1">
    <location>
        <begin position="625"/>
        <end position="638"/>
    </location>
</feature>
<reference evidence="2 3" key="1">
    <citation type="submission" date="2024-01" db="EMBL/GenBank/DDBJ databases">
        <authorList>
            <person name="Waweru B."/>
        </authorList>
    </citation>
    <scope>NUCLEOTIDE SEQUENCE [LARGE SCALE GENOMIC DNA]</scope>
</reference>
<feature type="compositionally biased region" description="Basic and acidic residues" evidence="1">
    <location>
        <begin position="646"/>
        <end position="657"/>
    </location>
</feature>
<feature type="compositionally biased region" description="Polar residues" evidence="1">
    <location>
        <begin position="444"/>
        <end position="454"/>
    </location>
</feature>
<keyword evidence="3" id="KW-1185">Reference proteome</keyword>
<dbReference type="InterPro" id="IPR037476">
    <property type="entry name" value="PCH1"/>
</dbReference>
<evidence type="ECO:0000313" key="2">
    <source>
        <dbReference type="EMBL" id="CAK7329673.1"/>
    </source>
</evidence>
<feature type="region of interest" description="Disordered" evidence="1">
    <location>
        <begin position="518"/>
        <end position="545"/>
    </location>
</feature>
<accession>A0AAV1R9N0</accession>
<feature type="region of interest" description="Disordered" evidence="1">
    <location>
        <begin position="491"/>
        <end position="510"/>
    </location>
</feature>
<organism evidence="2 3">
    <name type="scientific">Dovyalis caffra</name>
    <dbReference type="NCBI Taxonomy" id="77055"/>
    <lineage>
        <taxon>Eukaryota</taxon>
        <taxon>Viridiplantae</taxon>
        <taxon>Streptophyta</taxon>
        <taxon>Embryophyta</taxon>
        <taxon>Tracheophyta</taxon>
        <taxon>Spermatophyta</taxon>
        <taxon>Magnoliopsida</taxon>
        <taxon>eudicotyledons</taxon>
        <taxon>Gunneridae</taxon>
        <taxon>Pentapetalae</taxon>
        <taxon>rosids</taxon>
        <taxon>fabids</taxon>
        <taxon>Malpighiales</taxon>
        <taxon>Salicaceae</taxon>
        <taxon>Flacourtieae</taxon>
        <taxon>Dovyalis</taxon>
    </lineage>
</organism>
<dbReference type="AlphaFoldDB" id="A0AAV1R9N0"/>
<evidence type="ECO:0000256" key="1">
    <source>
        <dbReference type="SAM" id="MobiDB-lite"/>
    </source>
</evidence>
<gene>
    <name evidence="2" type="ORF">DCAF_LOCUS7428</name>
</gene>
<dbReference type="EMBL" id="CAWUPB010000913">
    <property type="protein sequence ID" value="CAK7329673.1"/>
    <property type="molecule type" value="Genomic_DNA"/>
</dbReference>
<feature type="compositionally biased region" description="Basic and acidic residues" evidence="1">
    <location>
        <begin position="432"/>
        <end position="443"/>
    </location>
</feature>
<proteinExistence type="predicted"/>
<dbReference type="Proteomes" id="UP001314170">
    <property type="component" value="Unassembled WGS sequence"/>
</dbReference>